<evidence type="ECO:0000256" key="11">
    <source>
        <dbReference type="SAM" id="Phobius"/>
    </source>
</evidence>
<feature type="disulfide bond" evidence="9">
    <location>
        <begin position="176"/>
        <end position="194"/>
    </location>
</feature>
<dbReference type="InterPro" id="IPR052491">
    <property type="entry name" value="TNFRSF10"/>
</dbReference>
<dbReference type="PANTHER" id="PTHR46330">
    <property type="entry name" value="TUMOR NECROSIS FACTOR RECEPTOR SUPERFAMILY MEMBER 10B"/>
    <property type="match status" value="1"/>
</dbReference>
<dbReference type="PROSITE" id="PS50050">
    <property type="entry name" value="TNFR_NGFR_2"/>
    <property type="match status" value="2"/>
</dbReference>
<feature type="domain" description="Death" evidence="12">
    <location>
        <begin position="369"/>
        <end position="434"/>
    </location>
</feature>
<gene>
    <name evidence="14" type="ORF">AALO_G00064380</name>
</gene>
<feature type="disulfide bond" evidence="9">
    <location>
        <begin position="132"/>
        <end position="145"/>
    </location>
</feature>
<organism evidence="14 15">
    <name type="scientific">Alosa alosa</name>
    <name type="common">allis shad</name>
    <dbReference type="NCBI Taxonomy" id="278164"/>
    <lineage>
        <taxon>Eukaryota</taxon>
        <taxon>Metazoa</taxon>
        <taxon>Chordata</taxon>
        <taxon>Craniata</taxon>
        <taxon>Vertebrata</taxon>
        <taxon>Euteleostomi</taxon>
        <taxon>Actinopterygii</taxon>
        <taxon>Neopterygii</taxon>
        <taxon>Teleostei</taxon>
        <taxon>Clupei</taxon>
        <taxon>Clupeiformes</taxon>
        <taxon>Clupeoidei</taxon>
        <taxon>Clupeidae</taxon>
        <taxon>Alosa</taxon>
    </lineage>
</organism>
<feature type="repeat" description="TNFR-Cys" evidence="9">
    <location>
        <begin position="113"/>
        <end position="153"/>
    </location>
</feature>
<dbReference type="GO" id="GO:0043065">
    <property type="term" value="P:positive regulation of apoptotic process"/>
    <property type="evidence" value="ECO:0007669"/>
    <property type="project" value="TreeGrafter"/>
</dbReference>
<dbReference type="InterPro" id="IPR011029">
    <property type="entry name" value="DEATH-like_dom_sf"/>
</dbReference>
<keyword evidence="6 9" id="KW-1015">Disulfide bond</keyword>
<feature type="transmembrane region" description="Helical" evidence="11">
    <location>
        <begin position="205"/>
        <end position="227"/>
    </location>
</feature>
<keyword evidence="4" id="KW-0677">Repeat</keyword>
<dbReference type="PANTHER" id="PTHR46330:SF6">
    <property type="entry name" value="HEMATOPOIETIC DEATH RECEPTOR-RELATED"/>
    <property type="match status" value="1"/>
</dbReference>
<keyword evidence="11" id="KW-1133">Transmembrane helix</keyword>
<dbReference type="AlphaFoldDB" id="A0AAV6H423"/>
<feature type="compositionally biased region" description="Low complexity" evidence="10">
    <location>
        <begin position="287"/>
        <end position="299"/>
    </location>
</feature>
<evidence type="ECO:0000256" key="2">
    <source>
        <dbReference type="ARBA" id="ARBA00022703"/>
    </source>
</evidence>
<feature type="compositionally biased region" description="Low complexity" evidence="10">
    <location>
        <begin position="307"/>
        <end position="322"/>
    </location>
</feature>
<feature type="repeat" description="TNFR-Cys" evidence="9">
    <location>
        <begin position="154"/>
        <end position="194"/>
    </location>
</feature>
<feature type="disulfide bond" evidence="9">
    <location>
        <begin position="173"/>
        <end position="186"/>
    </location>
</feature>
<dbReference type="InterPro" id="IPR000488">
    <property type="entry name" value="Death_dom"/>
</dbReference>
<dbReference type="InterPro" id="IPR001368">
    <property type="entry name" value="TNFR/NGFR_Cys_rich_reg"/>
</dbReference>
<evidence type="ECO:0008006" key="16">
    <source>
        <dbReference type="Google" id="ProtNLM"/>
    </source>
</evidence>
<evidence type="ECO:0000256" key="4">
    <source>
        <dbReference type="ARBA" id="ARBA00022737"/>
    </source>
</evidence>
<dbReference type="Pfam" id="PF00020">
    <property type="entry name" value="TNFR_c6"/>
    <property type="match status" value="2"/>
</dbReference>
<evidence type="ECO:0000256" key="1">
    <source>
        <dbReference type="ARBA" id="ARBA00004370"/>
    </source>
</evidence>
<reference evidence="14" key="1">
    <citation type="submission" date="2020-10" db="EMBL/GenBank/DDBJ databases">
        <title>Chromosome-scale genome assembly of the Allis shad, Alosa alosa.</title>
        <authorList>
            <person name="Margot Z."/>
            <person name="Christophe K."/>
            <person name="Cabau C."/>
            <person name="Louis A."/>
            <person name="Berthelot C."/>
            <person name="Parey E."/>
            <person name="Roest Crollius H."/>
            <person name="Montfort J."/>
            <person name="Robinson-Rechavi M."/>
            <person name="Bucao C."/>
            <person name="Bouchez O."/>
            <person name="Gislard M."/>
            <person name="Lluch J."/>
            <person name="Milhes M."/>
            <person name="Lampietro C."/>
            <person name="Lopez Roques C."/>
            <person name="Donnadieu C."/>
            <person name="Braasch I."/>
            <person name="Desvignes T."/>
            <person name="Postlethwait J."/>
            <person name="Bobe J."/>
            <person name="Guiguen Y."/>
        </authorList>
    </citation>
    <scope>NUCLEOTIDE SEQUENCE</scope>
    <source>
        <strain evidence="14">M-15738</strain>
        <tissue evidence="14">Blood</tissue>
    </source>
</reference>
<evidence type="ECO:0000256" key="3">
    <source>
        <dbReference type="ARBA" id="ARBA00022729"/>
    </source>
</evidence>
<dbReference type="SUPFAM" id="SSF47986">
    <property type="entry name" value="DEATH domain"/>
    <property type="match status" value="1"/>
</dbReference>
<dbReference type="GO" id="GO:0005886">
    <property type="term" value="C:plasma membrane"/>
    <property type="evidence" value="ECO:0007669"/>
    <property type="project" value="TreeGrafter"/>
</dbReference>
<evidence type="ECO:0000259" key="12">
    <source>
        <dbReference type="PROSITE" id="PS50017"/>
    </source>
</evidence>
<accession>A0AAV6H423</accession>
<feature type="disulfide bond" evidence="9">
    <location>
        <begin position="114"/>
        <end position="129"/>
    </location>
</feature>
<evidence type="ECO:0000256" key="9">
    <source>
        <dbReference type="PROSITE-ProRule" id="PRU00206"/>
    </source>
</evidence>
<keyword evidence="5 11" id="KW-0472">Membrane</keyword>
<keyword evidence="7" id="KW-0675">Receptor</keyword>
<evidence type="ECO:0000256" key="6">
    <source>
        <dbReference type="ARBA" id="ARBA00023157"/>
    </source>
</evidence>
<dbReference type="SMART" id="SM00208">
    <property type="entry name" value="TNFR"/>
    <property type="match status" value="3"/>
</dbReference>
<feature type="domain" description="TNFR-Cys" evidence="13">
    <location>
        <begin position="154"/>
        <end position="194"/>
    </location>
</feature>
<dbReference type="Pfam" id="PF00531">
    <property type="entry name" value="Death"/>
    <property type="match status" value="1"/>
</dbReference>
<keyword evidence="15" id="KW-1185">Reference proteome</keyword>
<keyword evidence="3" id="KW-0732">Signal</keyword>
<keyword evidence="11" id="KW-0812">Transmembrane</keyword>
<evidence type="ECO:0000256" key="8">
    <source>
        <dbReference type="ARBA" id="ARBA00023180"/>
    </source>
</evidence>
<dbReference type="InterPro" id="IPR034029">
    <property type="entry name" value="TNFRSF10A/B_death"/>
</dbReference>
<feature type="disulfide bond" evidence="9">
    <location>
        <begin position="155"/>
        <end position="170"/>
    </location>
</feature>
<evidence type="ECO:0000256" key="10">
    <source>
        <dbReference type="SAM" id="MobiDB-lite"/>
    </source>
</evidence>
<evidence type="ECO:0000256" key="5">
    <source>
        <dbReference type="ARBA" id="ARBA00023136"/>
    </source>
</evidence>
<proteinExistence type="predicted"/>
<evidence type="ECO:0000259" key="13">
    <source>
        <dbReference type="PROSITE" id="PS50050"/>
    </source>
</evidence>
<dbReference type="PROSITE" id="PS50017">
    <property type="entry name" value="DEATH_DOMAIN"/>
    <property type="match status" value="1"/>
</dbReference>
<sequence>MSGYAPVAGPTGTRCPLVRNRRKYSLKFCQEKLFFLFYNVSKRKTSMLSMKRVSGQIVILLWLIHLAAARTLWELEEKSGTYPHEGICCLKCPAGTYVKEHCTETLKEGSCEACDYDTYTEHENGLSQCLSCTKCPPDQKPTKVCTRISDTECQCKEGSFCLPHHACEVCKKCSKCKEGEFEKKQCTPSSNTICEKREAVNTTAIVVVVVILLLFVLGGAIAFWKTLPHKLRDALRRKNTHQRNLETNVQVVEDRPVTKAPIHRALKQLVGSAATEDEDTGLGESLPNTASSSQASLSALPPPPSHTPISCSSSSSGNSSSAPPNPLTQPLLRVTEHTPDIPRLVPLNGDESLRKSFDLFEEVDVLFHKRFFRHLGLTDNDIRGVENNCSDDKMYALLRIWMEREGMKASINNLIDALLFLDQRFSAENIIEKAVESSLYKYEGA</sequence>
<dbReference type="Proteomes" id="UP000823561">
    <property type="component" value="Chromosome 5"/>
</dbReference>
<keyword evidence="8" id="KW-0325">Glycoprotein</keyword>
<dbReference type="EMBL" id="JADWDJ010000005">
    <property type="protein sequence ID" value="KAG5280820.1"/>
    <property type="molecule type" value="Genomic_DNA"/>
</dbReference>
<evidence type="ECO:0000256" key="7">
    <source>
        <dbReference type="ARBA" id="ARBA00023170"/>
    </source>
</evidence>
<evidence type="ECO:0000313" key="14">
    <source>
        <dbReference type="EMBL" id="KAG5280820.1"/>
    </source>
</evidence>
<name>A0AAV6H423_9TELE</name>
<dbReference type="SUPFAM" id="SSF57586">
    <property type="entry name" value="TNF receptor-like"/>
    <property type="match status" value="2"/>
</dbReference>
<protein>
    <recommendedName>
        <fullName evidence="16">Tumor necrosis factor receptor superfamily member 10B-like</fullName>
    </recommendedName>
</protein>
<keyword evidence="2" id="KW-0053">Apoptosis</keyword>
<comment type="subcellular location">
    <subcellularLocation>
        <location evidence="1">Membrane</location>
    </subcellularLocation>
</comment>
<dbReference type="Gene3D" id="2.10.50.10">
    <property type="entry name" value="Tumor Necrosis Factor Receptor, subunit A, domain 2"/>
    <property type="match status" value="3"/>
</dbReference>
<feature type="region of interest" description="Disordered" evidence="10">
    <location>
        <begin position="271"/>
        <end position="330"/>
    </location>
</feature>
<dbReference type="GO" id="GO:0036462">
    <property type="term" value="P:TRAIL-activated apoptotic signaling pathway"/>
    <property type="evidence" value="ECO:0007669"/>
    <property type="project" value="TreeGrafter"/>
</dbReference>
<dbReference type="GO" id="GO:0009986">
    <property type="term" value="C:cell surface"/>
    <property type="evidence" value="ECO:0007669"/>
    <property type="project" value="TreeGrafter"/>
</dbReference>
<feature type="disulfide bond" evidence="9">
    <location>
        <begin position="135"/>
        <end position="153"/>
    </location>
</feature>
<feature type="domain" description="TNFR-Cys" evidence="13">
    <location>
        <begin position="113"/>
        <end position="153"/>
    </location>
</feature>
<dbReference type="CDD" id="cd08315">
    <property type="entry name" value="Death_TRAILR_DR4_DR5"/>
    <property type="match status" value="1"/>
</dbReference>
<evidence type="ECO:0000313" key="15">
    <source>
        <dbReference type="Proteomes" id="UP000823561"/>
    </source>
</evidence>
<comment type="caution">
    <text evidence="14">The sequence shown here is derived from an EMBL/GenBank/DDBJ whole genome shotgun (WGS) entry which is preliminary data.</text>
</comment>
<dbReference type="Gene3D" id="1.10.533.10">
    <property type="entry name" value="Death Domain, Fas"/>
    <property type="match status" value="1"/>
</dbReference>